<organism evidence="1 2">
    <name type="scientific">Peronosclerospora sorghi</name>
    <dbReference type="NCBI Taxonomy" id="230839"/>
    <lineage>
        <taxon>Eukaryota</taxon>
        <taxon>Sar</taxon>
        <taxon>Stramenopiles</taxon>
        <taxon>Oomycota</taxon>
        <taxon>Peronosporomycetes</taxon>
        <taxon>Peronosporales</taxon>
        <taxon>Peronosporaceae</taxon>
        <taxon>Peronosclerospora</taxon>
    </lineage>
</organism>
<name>A0ACC0VVJ2_9STRA</name>
<reference evidence="1 2" key="1">
    <citation type="journal article" date="2022" name="bioRxiv">
        <title>The genome of the oomycete Peronosclerospora sorghi, a cosmopolitan pathogen of maize and sorghum, is inflated with dispersed pseudogenes.</title>
        <authorList>
            <person name="Fletcher K."/>
            <person name="Martin F."/>
            <person name="Isakeit T."/>
            <person name="Cavanaugh K."/>
            <person name="Magill C."/>
            <person name="Michelmore R."/>
        </authorList>
    </citation>
    <scope>NUCLEOTIDE SEQUENCE [LARGE SCALE GENOMIC DNA]</scope>
    <source>
        <strain evidence="1">P6</strain>
    </source>
</reference>
<proteinExistence type="predicted"/>
<dbReference type="Proteomes" id="UP001163321">
    <property type="component" value="Chromosome 6"/>
</dbReference>
<dbReference type="EMBL" id="CM047585">
    <property type="protein sequence ID" value="KAI9910121.1"/>
    <property type="molecule type" value="Genomic_DNA"/>
</dbReference>
<accession>A0ACC0VVJ2</accession>
<protein>
    <submittedName>
        <fullName evidence="1">Uncharacterized protein</fullName>
    </submittedName>
</protein>
<evidence type="ECO:0000313" key="2">
    <source>
        <dbReference type="Proteomes" id="UP001163321"/>
    </source>
</evidence>
<keyword evidence="2" id="KW-1185">Reference proteome</keyword>
<sequence length="371" mass="43062">MDDFSPLLIIFYTVLFNLIEQVRIGIALVVAVLGVLYLWLQSVVNLGSTKMLRDFNLVRVLKRTDTELALLGNFKSDRHKKAAVLIIQTATMDTQILNQLIVKMTSHKILMNDIYNTFLGDVARDVKPYKVNLIYPVKDRHVRKHTDQNFYMVVETKEAYRKITKPYIDSIPPDSIDWLLNLVSLNDCSKRETDRIIYEDIHPRNGFVLISDIKWSDLSQLESLYCLDIVHDRSLRSPRDLTGAHINLLRSIRYLLFSHISVTLSSLYVLPANSNTTLEVPHRKFGVNASFIRMYLHYQPAYYHLNVHFSHVKMTQGTYTGKAVLLEDVINNLCINIDHYEKGTLSYVISEVQHKQLFELYREKHISSCWA</sequence>
<comment type="caution">
    <text evidence="1">The sequence shown here is derived from an EMBL/GenBank/DDBJ whole genome shotgun (WGS) entry which is preliminary data.</text>
</comment>
<evidence type="ECO:0000313" key="1">
    <source>
        <dbReference type="EMBL" id="KAI9910121.1"/>
    </source>
</evidence>
<gene>
    <name evidence="1" type="ORF">PsorP6_010474</name>
</gene>